<dbReference type="PANTHER" id="PTHR31342">
    <property type="entry name" value="PROTEIN CHUP1, CHLOROPLASTIC"/>
    <property type="match status" value="1"/>
</dbReference>
<feature type="compositionally biased region" description="Low complexity" evidence="3">
    <location>
        <begin position="33"/>
        <end position="47"/>
    </location>
</feature>
<feature type="compositionally biased region" description="Pro residues" evidence="3">
    <location>
        <begin position="332"/>
        <end position="374"/>
    </location>
</feature>
<sequence>MVAGKVKSVMGLQKTPSNNKPKPDTVPKPPLLSKPSSAKQQQQQQKGSGAGFSRSFGVYFPRASAQVQPRPPDASELHRLVEELRESESRLKTELLEQKLLRESVAIVPILENVISNKDSEIERSRKKIECLEEENERLRRDNEFLHMELSKQNQKYEEKIKYMQAELLDIKRIAEEREREHEEASSSSSTTAKFNDVTNNNKSGNATKYLRKCLTQNNGFVGGFLESGTIVNLKNETDQVKKDEFVGVVESNERPKHSRSNSDEIPDTSDGLMGIKSRGPRVPKPPPRPSASLLSSLSSSSSKYLSSSVSSPSYGSLSDSAYRALAEISNIPPPPPPPPLVKRAAPPPPPPPPPRPSKVAAPPAPPPPPPPPRKGFKPVPAKVRRIPEVVEFYHSLMRRDSNWRRDSGSGIGGAADPQAAGSTAKDMIGEIENRSAHLLAIKTDVETQGDFIRFLIKEVEGAAFTDIEDVVPFVKWLDDELSYLVDERAVLKHFDWPEKKADALREAAFGYCDLKKLGSEASSFRDDPRQPCGHALKKIQSLFEKLEHGVYNLSRTRESSAERYKGLHIPVNWMLDTGYASQIKLASVTLAMKYMKRVSAELEMVGGGPEEEDLIVQGVKFAFRVHQFAGGFDVETMRAFEELRDKARSCNAQFQNQHQHKFVCKSSGSANL</sequence>
<evidence type="ECO:0000256" key="1">
    <source>
        <dbReference type="ARBA" id="ARBA00023054"/>
    </source>
</evidence>
<reference evidence="4 5" key="1">
    <citation type="journal article" date="2021" name="Comput. Struct. Biotechnol. J.">
        <title>De novo genome assembly of the potent medicinal plant Rehmannia glutinosa using nanopore technology.</title>
        <authorList>
            <person name="Ma L."/>
            <person name="Dong C."/>
            <person name="Song C."/>
            <person name="Wang X."/>
            <person name="Zheng X."/>
            <person name="Niu Y."/>
            <person name="Chen S."/>
            <person name="Feng W."/>
        </authorList>
    </citation>
    <scope>NUCLEOTIDE SEQUENCE [LARGE SCALE GENOMIC DNA]</scope>
    <source>
        <strain evidence="4">DH-2019</strain>
    </source>
</reference>
<comment type="caution">
    <text evidence="4">The sequence shown here is derived from an EMBL/GenBank/DDBJ whole genome shotgun (WGS) entry which is preliminary data.</text>
</comment>
<gene>
    <name evidence="4" type="ORF">DH2020_017523</name>
</gene>
<keyword evidence="1 2" id="KW-0175">Coiled coil</keyword>
<feature type="coiled-coil region" evidence="2">
    <location>
        <begin position="74"/>
        <end position="167"/>
    </location>
</feature>
<feature type="compositionally biased region" description="Basic and acidic residues" evidence="3">
    <location>
        <begin position="245"/>
        <end position="256"/>
    </location>
</feature>
<evidence type="ECO:0000256" key="2">
    <source>
        <dbReference type="SAM" id="Coils"/>
    </source>
</evidence>
<proteinExistence type="predicted"/>
<keyword evidence="5" id="KW-1185">Reference proteome</keyword>
<feature type="compositionally biased region" description="Polar residues" evidence="3">
    <location>
        <begin position="191"/>
        <end position="203"/>
    </location>
</feature>
<dbReference type="Proteomes" id="UP001318860">
    <property type="component" value="Unassembled WGS sequence"/>
</dbReference>
<feature type="region of interest" description="Disordered" evidence="3">
    <location>
        <begin position="179"/>
        <end position="203"/>
    </location>
</feature>
<accession>A0ABR0WR54</accession>
<dbReference type="PANTHER" id="PTHR31342:SF18">
    <property type="entry name" value="OS01G0651932 PROTEIN"/>
    <property type="match status" value="1"/>
</dbReference>
<organism evidence="4 5">
    <name type="scientific">Rehmannia glutinosa</name>
    <name type="common">Chinese foxglove</name>
    <dbReference type="NCBI Taxonomy" id="99300"/>
    <lineage>
        <taxon>Eukaryota</taxon>
        <taxon>Viridiplantae</taxon>
        <taxon>Streptophyta</taxon>
        <taxon>Embryophyta</taxon>
        <taxon>Tracheophyta</taxon>
        <taxon>Spermatophyta</taxon>
        <taxon>Magnoliopsida</taxon>
        <taxon>eudicotyledons</taxon>
        <taxon>Gunneridae</taxon>
        <taxon>Pentapetalae</taxon>
        <taxon>asterids</taxon>
        <taxon>lamiids</taxon>
        <taxon>Lamiales</taxon>
        <taxon>Orobanchaceae</taxon>
        <taxon>Rehmannieae</taxon>
        <taxon>Rehmannia</taxon>
    </lineage>
</organism>
<evidence type="ECO:0000256" key="3">
    <source>
        <dbReference type="SAM" id="MobiDB-lite"/>
    </source>
</evidence>
<dbReference type="EMBL" id="JABTTQ020000009">
    <property type="protein sequence ID" value="KAK6149998.1"/>
    <property type="molecule type" value="Genomic_DNA"/>
</dbReference>
<evidence type="ECO:0000313" key="5">
    <source>
        <dbReference type="Proteomes" id="UP001318860"/>
    </source>
</evidence>
<feature type="region of interest" description="Disordered" evidence="3">
    <location>
        <begin position="245"/>
        <end position="381"/>
    </location>
</feature>
<name>A0ABR0WR54_REHGL</name>
<protein>
    <recommendedName>
        <fullName evidence="6">Protein CHUP1, chloroplastic</fullName>
    </recommendedName>
</protein>
<dbReference type="InterPro" id="IPR040265">
    <property type="entry name" value="CHUP1/IPGA1-like"/>
</dbReference>
<evidence type="ECO:0008006" key="6">
    <source>
        <dbReference type="Google" id="ProtNLM"/>
    </source>
</evidence>
<feature type="compositionally biased region" description="Low complexity" evidence="3">
    <location>
        <begin position="291"/>
        <end position="322"/>
    </location>
</feature>
<feature type="region of interest" description="Disordered" evidence="3">
    <location>
        <begin position="1"/>
        <end position="55"/>
    </location>
</feature>
<evidence type="ECO:0000313" key="4">
    <source>
        <dbReference type="EMBL" id="KAK6149998.1"/>
    </source>
</evidence>